<dbReference type="RefSeq" id="WP_376801099.1">
    <property type="nucleotide sequence ID" value="NZ_DBNB01000006.1"/>
</dbReference>
<protein>
    <submittedName>
        <fullName evidence="2">Amino acid regulated cytosolic protein</fullName>
    </submittedName>
</protein>
<sequence>MAGRLTDLSHEGRLAAASLIEATTGMFSPTLRLGVTGLSRAGKTVFITALVQALTEGHRLPLLDASIEGRIAAVRLEPQPDLTIPRFDYERHVAAMSGPDRHWPQSTSDISQLRLVIDYQSAGWFGRTFGTSQLTIDIVDYPGEWLLDLALLDKNYGDWSRQSLDLSHMPTRLPLAAAWHGALAGIDPKARYVDGSAREPAAIFTAYLRACREEQVAQSTLPPGRFLLPGAYQGSPALAFYPLPVGDDAPVPGSVHAHMARCFEAYKDEIIRPFFRQHFARLDRQIVLVDALSALNAGPSAVADLERALGDILAAFRIGTNSWWSSLVAPRIERILFAATKADHLHHRDHDRLEAILSRLIDRAGSRATSAGAKIDVIALAAIRATREARIRQHGDLMDAVIGVPLAGERVGDDVFDGSGEVALFPGDLPDDPERALSQGRDAPTPDEADMRFLRFRPPLVRGSGASPATAHIRLDRALQFLIGDYLA</sequence>
<dbReference type="PANTHER" id="PTHR38605:SF1">
    <property type="entry name" value="ATPASE"/>
    <property type="match status" value="1"/>
</dbReference>
<evidence type="ECO:0000313" key="2">
    <source>
        <dbReference type="EMBL" id="OQW50085.1"/>
    </source>
</evidence>
<dbReference type="EMBL" id="LWDL01000027">
    <property type="protein sequence ID" value="OQW50085.1"/>
    <property type="molecule type" value="Genomic_DNA"/>
</dbReference>
<evidence type="ECO:0000313" key="3">
    <source>
        <dbReference type="Proteomes" id="UP000192872"/>
    </source>
</evidence>
<comment type="caution">
    <text evidence="2">The sequence shown here is derived from an EMBL/GenBank/DDBJ whole genome shotgun (WGS) entry which is preliminary data.</text>
</comment>
<dbReference type="PIRSF" id="PIRSF019381">
    <property type="entry name" value="YcjX"/>
    <property type="match status" value="1"/>
</dbReference>
<reference evidence="2 3" key="1">
    <citation type="journal article" date="2017" name="Water Res.">
        <title>Comammox in drinking water systems.</title>
        <authorList>
            <person name="Wang Y."/>
            <person name="Ma L."/>
            <person name="Mao Y."/>
            <person name="Jiang X."/>
            <person name="Xia Y."/>
            <person name="Yu K."/>
            <person name="Li B."/>
            <person name="Zhang T."/>
        </authorList>
    </citation>
    <scope>NUCLEOTIDE SEQUENCE [LARGE SCALE GENOMIC DNA]</scope>
    <source>
        <strain evidence="2">SG_bin8</strain>
    </source>
</reference>
<name>A0A1W9HRK4_9HYPH</name>
<dbReference type="Proteomes" id="UP000192872">
    <property type="component" value="Unassembled WGS sequence"/>
</dbReference>
<evidence type="ECO:0000256" key="1">
    <source>
        <dbReference type="SAM" id="MobiDB-lite"/>
    </source>
</evidence>
<feature type="region of interest" description="Disordered" evidence="1">
    <location>
        <begin position="428"/>
        <end position="448"/>
    </location>
</feature>
<dbReference type="AlphaFoldDB" id="A0A1W9HRK4"/>
<dbReference type="Pfam" id="PF04317">
    <property type="entry name" value="DUF463"/>
    <property type="match status" value="1"/>
</dbReference>
<accession>A0A1W9HRK4</accession>
<dbReference type="STRING" id="1827387.A4S15_01270"/>
<dbReference type="PANTHER" id="PTHR38605">
    <property type="entry name" value="ATPASE-RELATED"/>
    <property type="match status" value="1"/>
</dbReference>
<gene>
    <name evidence="2" type="ORF">A4S15_01270</name>
</gene>
<dbReference type="InterPro" id="IPR007413">
    <property type="entry name" value="YcjX-like"/>
</dbReference>
<organism evidence="2 3">
    <name type="scientific">Candidatus Raskinella chloraquaticus</name>
    <dbReference type="NCBI Taxonomy" id="1951219"/>
    <lineage>
        <taxon>Bacteria</taxon>
        <taxon>Pseudomonadati</taxon>
        <taxon>Pseudomonadota</taxon>
        <taxon>Alphaproteobacteria</taxon>
        <taxon>Hyphomicrobiales</taxon>
        <taxon>Phreatobacteraceae</taxon>
        <taxon>Candidatus Raskinella</taxon>
    </lineage>
</organism>
<proteinExistence type="predicted"/>